<organism evidence="2 3">
    <name type="scientific">Thalassorhabdus alkalitolerans</name>
    <dbReference type="NCBI Taxonomy" id="2282697"/>
    <lineage>
        <taxon>Bacteria</taxon>
        <taxon>Bacillati</taxon>
        <taxon>Bacillota</taxon>
        <taxon>Bacilli</taxon>
        <taxon>Bacillales</taxon>
        <taxon>Bacillaceae</taxon>
        <taxon>Thalassorhabdus</taxon>
    </lineage>
</organism>
<dbReference type="Pfam" id="PF04463">
    <property type="entry name" value="2-thiour_desulf"/>
    <property type="match status" value="1"/>
</dbReference>
<evidence type="ECO:0000313" key="2">
    <source>
        <dbReference type="EMBL" id="MFC5714318.1"/>
    </source>
</evidence>
<sequence length="324" mass="36792">MGEFATPQVVVSKCLEFDACRYNGEMIPNKTIQRLSSFVNFIPVCPEVEIGLGVPRDTIRLVDNNGSKELIQPSIKKNITGEMHKFSERFIKSLQEVDGFLLKNRSPTCGISDAKVYTGAEKGSATKELGSGLFAEVVLSHFSGCAVEDEGRLSNFTIREHFYTKIFTLAAFKEKKRTQKIHELVNFHARQKFLLMAYDQKSVKELGNIAANHERLPAERVFEKYEAALKHALQQAPSTKRYINVCEHVFGFLSSGLHAGEKAFFLDMLERYREKKIPLTSIISILKSWAIRFEEAYLLRQSFFLPYPEELVEISDSGKGRAYT</sequence>
<dbReference type="RefSeq" id="WP_385942956.1">
    <property type="nucleotide sequence ID" value="NZ_JBHSOZ010000010.1"/>
</dbReference>
<evidence type="ECO:0000313" key="3">
    <source>
        <dbReference type="Proteomes" id="UP001596142"/>
    </source>
</evidence>
<accession>A0ABW0YPA9</accession>
<feature type="domain" description="DUF1722" evidence="1">
    <location>
        <begin position="192"/>
        <end position="308"/>
    </location>
</feature>
<protein>
    <submittedName>
        <fullName evidence="2">YbgA family protein</fullName>
    </submittedName>
</protein>
<comment type="caution">
    <text evidence="2">The sequence shown here is derived from an EMBL/GenBank/DDBJ whole genome shotgun (WGS) entry which is preliminary data.</text>
</comment>
<dbReference type="InterPro" id="IPR007553">
    <property type="entry name" value="2-thiour_desulf"/>
</dbReference>
<keyword evidence="3" id="KW-1185">Reference proteome</keyword>
<gene>
    <name evidence="2" type="ORF">ACFPU1_16325</name>
</gene>
<proteinExistence type="predicted"/>
<dbReference type="InterPro" id="IPR013560">
    <property type="entry name" value="DUF1722"/>
</dbReference>
<dbReference type="Pfam" id="PF08349">
    <property type="entry name" value="DUF1722"/>
    <property type="match status" value="1"/>
</dbReference>
<dbReference type="PANTHER" id="PTHR30087">
    <property type="entry name" value="INNER MEMBRANE PROTEIN"/>
    <property type="match status" value="1"/>
</dbReference>
<dbReference type="PIRSF" id="PIRSF037004">
    <property type="entry name" value="UCP037004"/>
    <property type="match status" value="1"/>
</dbReference>
<name>A0ABW0YPA9_9BACI</name>
<evidence type="ECO:0000259" key="1">
    <source>
        <dbReference type="Pfam" id="PF08349"/>
    </source>
</evidence>
<dbReference type="EMBL" id="JBHSOZ010000010">
    <property type="protein sequence ID" value="MFC5714318.1"/>
    <property type="molecule type" value="Genomic_DNA"/>
</dbReference>
<dbReference type="InterPro" id="IPR017087">
    <property type="entry name" value="UCP037004"/>
</dbReference>
<dbReference type="Proteomes" id="UP001596142">
    <property type="component" value="Unassembled WGS sequence"/>
</dbReference>
<reference evidence="3" key="1">
    <citation type="journal article" date="2019" name="Int. J. Syst. Evol. Microbiol.">
        <title>The Global Catalogue of Microorganisms (GCM) 10K type strain sequencing project: providing services to taxonomists for standard genome sequencing and annotation.</title>
        <authorList>
            <consortium name="The Broad Institute Genomics Platform"/>
            <consortium name="The Broad Institute Genome Sequencing Center for Infectious Disease"/>
            <person name="Wu L."/>
            <person name="Ma J."/>
        </authorList>
    </citation>
    <scope>NUCLEOTIDE SEQUENCE [LARGE SCALE GENOMIC DNA]</scope>
    <source>
        <strain evidence="3">CECT 7184</strain>
    </source>
</reference>
<dbReference type="PANTHER" id="PTHR30087:SF0">
    <property type="entry name" value="INNER MEMBRANE PROTEIN"/>
    <property type="match status" value="1"/>
</dbReference>